<proteinExistence type="inferred from homology"/>
<evidence type="ECO:0000256" key="1">
    <source>
        <dbReference type="ARBA" id="ARBA00023002"/>
    </source>
</evidence>
<dbReference type="PANTHER" id="PTHR43157:SF31">
    <property type="entry name" value="PHOSPHATIDYLINOSITOL-GLYCAN BIOSYNTHESIS CLASS F PROTEIN"/>
    <property type="match status" value="1"/>
</dbReference>
<sequence>MLRLGSCYIPWSVFTVAELRASLSQIVLLLTGGAIVGPLRRCGVAGYVMLAGFAVGMFIFQRRIASGLPVRFHSLRVWRSSAENFRRTSAFLKTLKSKKSPALDVSAEGFGAHPVAVITGGERGIGEEVVGQLVREGVDVILCCPFEVQARHTISRLEARIPSSRVHFIKLNLNDEESVRQCAAEVLRLTPRIDILINNAGLSNPFSYRMNKRGYEVVLTINFLGHVLFTELLLERVKASGPSRIVNVASLMHLFARLPGPCKTPLDAMVANCDPASPHHTHNYSLSKLLLVCYTRDLARRLRGTETVAVALHPGVVFTDIYAFGAVFMRIFLRTVFKFPGEGAEVVLYCALAGGIRSGSFYADTAENDRLISPLALDDMHNERLRRVLLRYFALDGSQPTGKLLAEIAKSML</sequence>
<evidence type="ECO:0000256" key="2">
    <source>
        <dbReference type="RuleBase" id="RU000363"/>
    </source>
</evidence>
<comment type="similarity">
    <text evidence="2">Belongs to the short-chain dehydrogenases/reductases (SDR) family.</text>
</comment>
<dbReference type="SUPFAM" id="SSF51735">
    <property type="entry name" value="NAD(P)-binding Rossmann-fold domains"/>
    <property type="match status" value="1"/>
</dbReference>
<keyword evidence="5" id="KW-1185">Reference proteome</keyword>
<evidence type="ECO:0000313" key="4">
    <source>
        <dbReference type="EMBL" id="KAG5488348.1"/>
    </source>
</evidence>
<dbReference type="PRINTS" id="PR00081">
    <property type="entry name" value="GDHRDH"/>
</dbReference>
<keyword evidence="3" id="KW-0472">Membrane</keyword>
<dbReference type="RefSeq" id="XP_067752171.1">
    <property type="nucleotide sequence ID" value="XM_067903871.1"/>
</dbReference>
<organism evidence="4 5">
    <name type="scientific">Porcisia hertigi</name>
    <dbReference type="NCBI Taxonomy" id="2761500"/>
    <lineage>
        <taxon>Eukaryota</taxon>
        <taxon>Discoba</taxon>
        <taxon>Euglenozoa</taxon>
        <taxon>Kinetoplastea</taxon>
        <taxon>Metakinetoplastina</taxon>
        <taxon>Trypanosomatida</taxon>
        <taxon>Trypanosomatidae</taxon>
        <taxon>Leishmaniinae</taxon>
        <taxon>Porcisia</taxon>
    </lineage>
</organism>
<dbReference type="Gene3D" id="3.40.50.720">
    <property type="entry name" value="NAD(P)-binding Rossmann-like Domain"/>
    <property type="match status" value="1"/>
</dbReference>
<dbReference type="InterPro" id="IPR002347">
    <property type="entry name" value="SDR_fam"/>
</dbReference>
<keyword evidence="3" id="KW-1133">Transmembrane helix</keyword>
<keyword evidence="3" id="KW-0812">Transmembrane</keyword>
<dbReference type="PANTHER" id="PTHR43157">
    <property type="entry name" value="PHOSPHATIDYLINOSITOL-GLYCAN BIOSYNTHESIS CLASS F PROTEIN-RELATED"/>
    <property type="match status" value="1"/>
</dbReference>
<keyword evidence="1" id="KW-0560">Oxidoreductase</keyword>
<dbReference type="Proteomes" id="UP000674318">
    <property type="component" value="Unassembled WGS sequence"/>
</dbReference>
<dbReference type="Pfam" id="PF00106">
    <property type="entry name" value="adh_short"/>
    <property type="match status" value="1"/>
</dbReference>
<comment type="caution">
    <text evidence="4">The sequence shown here is derived from an EMBL/GenBank/DDBJ whole genome shotgun (WGS) entry which is preliminary data.</text>
</comment>
<evidence type="ECO:0008006" key="6">
    <source>
        <dbReference type="Google" id="ProtNLM"/>
    </source>
</evidence>
<evidence type="ECO:0000256" key="3">
    <source>
        <dbReference type="SAM" id="Phobius"/>
    </source>
</evidence>
<gene>
    <name evidence="4" type="ORF">JKF63_07943</name>
</gene>
<accession>A0A836L4N2</accession>
<dbReference type="PRINTS" id="PR00080">
    <property type="entry name" value="SDRFAMILY"/>
</dbReference>
<dbReference type="KEGG" id="phet:94293948"/>
<name>A0A836L4N2_9TRYP</name>
<dbReference type="AlphaFoldDB" id="A0A836L4N2"/>
<dbReference type="OrthoDB" id="191139at2759"/>
<dbReference type="EMBL" id="JAFJZO010000041">
    <property type="protein sequence ID" value="KAG5488348.1"/>
    <property type="molecule type" value="Genomic_DNA"/>
</dbReference>
<feature type="transmembrane region" description="Helical" evidence="3">
    <location>
        <begin position="44"/>
        <end position="61"/>
    </location>
</feature>
<dbReference type="GO" id="GO:0016491">
    <property type="term" value="F:oxidoreductase activity"/>
    <property type="evidence" value="ECO:0007669"/>
    <property type="project" value="UniProtKB-KW"/>
</dbReference>
<feature type="transmembrane region" description="Helical" evidence="3">
    <location>
        <begin position="20"/>
        <end position="37"/>
    </location>
</feature>
<reference evidence="4 5" key="1">
    <citation type="submission" date="2021-02" db="EMBL/GenBank/DDBJ databases">
        <title>Porcisia hertigi Genome sequencing and assembly.</title>
        <authorList>
            <person name="Almutairi H."/>
            <person name="Gatherer D."/>
        </authorList>
    </citation>
    <scope>NUCLEOTIDE SEQUENCE [LARGE SCALE GENOMIC DNA]</scope>
    <source>
        <strain evidence="4 5">C119</strain>
    </source>
</reference>
<dbReference type="GeneID" id="94293948"/>
<protein>
    <recommendedName>
        <fullName evidence="6">Dehydrogenase-like protein</fullName>
    </recommendedName>
</protein>
<evidence type="ECO:0000313" key="5">
    <source>
        <dbReference type="Proteomes" id="UP000674318"/>
    </source>
</evidence>
<dbReference type="InterPro" id="IPR036291">
    <property type="entry name" value="NAD(P)-bd_dom_sf"/>
</dbReference>